<evidence type="ECO:0000313" key="2">
    <source>
        <dbReference type="Proteomes" id="UP000299102"/>
    </source>
</evidence>
<evidence type="ECO:0000313" key="1">
    <source>
        <dbReference type="EMBL" id="GBP14074.1"/>
    </source>
</evidence>
<keyword evidence="2" id="KW-1185">Reference proteome</keyword>
<dbReference type="EMBL" id="BGZK01000061">
    <property type="protein sequence ID" value="GBP14074.1"/>
    <property type="molecule type" value="Genomic_DNA"/>
</dbReference>
<sequence length="131" mass="14705">MHCGGGRAAAPAAVRRCIYNVSSLHALLGRARNEPARPVMASEESSVQLREARYKLRETKGICIWNLQWNITFYTKVTGIALNRVLANVIKYARERGQVGATLSLRDPDRPTVCIFNFYVHSPLDDALNIY</sequence>
<organism evidence="1 2">
    <name type="scientific">Eumeta variegata</name>
    <name type="common">Bagworm moth</name>
    <name type="synonym">Eumeta japonica</name>
    <dbReference type="NCBI Taxonomy" id="151549"/>
    <lineage>
        <taxon>Eukaryota</taxon>
        <taxon>Metazoa</taxon>
        <taxon>Ecdysozoa</taxon>
        <taxon>Arthropoda</taxon>
        <taxon>Hexapoda</taxon>
        <taxon>Insecta</taxon>
        <taxon>Pterygota</taxon>
        <taxon>Neoptera</taxon>
        <taxon>Endopterygota</taxon>
        <taxon>Lepidoptera</taxon>
        <taxon>Glossata</taxon>
        <taxon>Ditrysia</taxon>
        <taxon>Tineoidea</taxon>
        <taxon>Psychidae</taxon>
        <taxon>Oiketicinae</taxon>
        <taxon>Eumeta</taxon>
    </lineage>
</organism>
<proteinExistence type="predicted"/>
<protein>
    <submittedName>
        <fullName evidence="1">Uncharacterized protein</fullName>
    </submittedName>
</protein>
<dbReference type="Proteomes" id="UP000299102">
    <property type="component" value="Unassembled WGS sequence"/>
</dbReference>
<gene>
    <name evidence="1" type="ORF">EVAR_102754_1</name>
</gene>
<accession>A0A4C1TJ11</accession>
<name>A0A4C1TJ11_EUMVA</name>
<dbReference type="AlphaFoldDB" id="A0A4C1TJ11"/>
<reference evidence="1 2" key="1">
    <citation type="journal article" date="2019" name="Commun. Biol.">
        <title>The bagworm genome reveals a unique fibroin gene that provides high tensile strength.</title>
        <authorList>
            <person name="Kono N."/>
            <person name="Nakamura H."/>
            <person name="Ohtoshi R."/>
            <person name="Tomita M."/>
            <person name="Numata K."/>
            <person name="Arakawa K."/>
        </authorList>
    </citation>
    <scope>NUCLEOTIDE SEQUENCE [LARGE SCALE GENOMIC DNA]</scope>
</reference>
<comment type="caution">
    <text evidence="1">The sequence shown here is derived from an EMBL/GenBank/DDBJ whole genome shotgun (WGS) entry which is preliminary data.</text>
</comment>